<evidence type="ECO:0000256" key="3">
    <source>
        <dbReference type="ARBA" id="ARBA00022884"/>
    </source>
</evidence>
<dbReference type="SUPFAM" id="SSF54928">
    <property type="entry name" value="RNA-binding domain, RBD"/>
    <property type="match status" value="1"/>
</dbReference>
<comment type="caution">
    <text evidence="11">The sequence shown here is derived from an EMBL/GenBank/DDBJ whole genome shotgun (WGS) entry which is preliminary data.</text>
</comment>
<feature type="compositionally biased region" description="Polar residues" evidence="9">
    <location>
        <begin position="721"/>
        <end position="735"/>
    </location>
</feature>
<dbReference type="FunFam" id="3.30.70.330:FF:000346">
    <property type="entry name" value="Nucleolar protein 8"/>
    <property type="match status" value="1"/>
</dbReference>
<feature type="region of interest" description="Disordered" evidence="9">
    <location>
        <begin position="383"/>
        <end position="419"/>
    </location>
</feature>
<dbReference type="InterPro" id="IPR000504">
    <property type="entry name" value="RRM_dom"/>
</dbReference>
<keyword evidence="2" id="KW-0597">Phosphoprotein</keyword>
<evidence type="ECO:0000256" key="9">
    <source>
        <dbReference type="SAM" id="MobiDB-lite"/>
    </source>
</evidence>
<dbReference type="EMBL" id="JARO02005476">
    <property type="protein sequence ID" value="KPP66723.1"/>
    <property type="molecule type" value="Genomic_DNA"/>
</dbReference>
<feature type="compositionally biased region" description="Basic and acidic residues" evidence="9">
    <location>
        <begin position="352"/>
        <end position="364"/>
    </location>
</feature>
<evidence type="ECO:0000256" key="7">
    <source>
        <dbReference type="ARBA" id="ARBA00068539"/>
    </source>
</evidence>
<evidence type="ECO:0000259" key="10">
    <source>
        <dbReference type="PROSITE" id="PS50102"/>
    </source>
</evidence>
<comment type="subcellular location">
    <subcellularLocation>
        <location evidence="1">Nucleus</location>
        <location evidence="1">Nucleolus</location>
    </subcellularLocation>
</comment>
<sequence>MEETKVGKRLYIGGLSHSISQKDIRDRFGKFGDVSHVEVITRHDETGTPLKTFGYININISDSSLKKCMTVLNKSKWKGGTLQIEMAKESFLHRLAQERQQVAENAQGQSSKHQSLVDSFKKAGVENFHMKAAVPGTEVPGHKYDPSKHSHNIKKLDSEVSVPTPVSELTWELQGGDDEMSKKRRGEFPPQTWTPAKMKRSSVGETVVASGSQTVHCGRKGCHDTPERNRMPSQVNCNGSVQRLQARNQQNGSAVGKKQDLALRKQHRPLHVFNGDTDSEDEIRMLVEAENACSVAMAEADEDNLEVVGEDYVATSNVLWALRVKDEERSAARCSDRVDEDRDYDSADTDEIVTRGKRSDNAAEEKQVKKLNTLNEDCLKGLLLPSENTESPPREIKHRRDVSDSESISSDEESEGDEDYEAMMASCYRLDLSLTDLEKLAKKPSESSEEESAECQESDSHARSAPCPGAGTSLKSAKKGNSPDDILAAILAESSSSDEESSNNRVVKKNKKKLHHSLPAFMGTKSLTEETNKAESGLGQKVETDEDFGKRGSVITATLEPPSPVETIPRHSQRKAAPLQTPASKDSMLKQSNGGPVSLTSADPERKKLNFNTSTFEDDESQQADRPNTGSNGVDGVGEKKAAPKLSVPHCELVRKPTSASENAQKRQEDNQKRLAALQLRQKEAEEQKKLIQGALLHLNTPTASKGKHIVFESDTDSEGEQTSAGQTSTDTCMPQKTLFEEPPGEKEQGRVFSVKEFQKQASSKLFLSSEEEEDEEDGERFQIKPQFEGKAGQKLMELQSRFGTDERFRMDSRFLESDEKEAAEGQQVCRNGLLDISALHYDPTREEHAAFESKSEEPKKERYVAGQKQLVGKPFWFDTVSLIRCDFHSKAERRKKRMVAEKIPEVSKDIFYSVAVDLKETFGPVKDNTKQKEAVAWDQENGLDDQSGEDRPTTLELAEPKDNQESTEFKFSFFEDDLAEDGPMKDNYKVETLQRAKVSWHVDPRFQDSSSEDEDEQNEEEAEDQPVPIDVDE</sequence>
<dbReference type="PROSITE" id="PS50102">
    <property type="entry name" value="RRM"/>
    <property type="match status" value="1"/>
</dbReference>
<feature type="domain" description="RRM" evidence="10">
    <location>
        <begin position="8"/>
        <end position="89"/>
    </location>
</feature>
<feature type="compositionally biased region" description="Basic and acidic residues" evidence="9">
    <location>
        <begin position="664"/>
        <end position="673"/>
    </location>
</feature>
<feature type="compositionally biased region" description="Basic and acidic residues" evidence="9">
    <location>
        <begin position="949"/>
        <end position="967"/>
    </location>
</feature>
<dbReference type="STRING" id="113540.ENSSFOP00015003687"/>
<evidence type="ECO:0000256" key="5">
    <source>
        <dbReference type="ARBA" id="ARBA00054821"/>
    </source>
</evidence>
<comment type="subunit">
    <text evidence="6">Interacts with the GTP form of RRAGA, RRAGC and RRAGD. Interacts with NIP7. Interacts with DDX18; the interaction is RNA-dependent. Interacts with DDX47; the interaction is RNA-dependent.</text>
</comment>
<feature type="compositionally biased region" description="Polar residues" evidence="9">
    <location>
        <begin position="581"/>
        <end position="601"/>
    </location>
</feature>
<feature type="region of interest" description="Disordered" evidence="9">
    <location>
        <begin position="331"/>
        <end position="364"/>
    </location>
</feature>
<name>A0A0P7WSP5_SCLFO</name>
<evidence type="ECO:0000256" key="2">
    <source>
        <dbReference type="ARBA" id="ARBA00022553"/>
    </source>
</evidence>
<dbReference type="SMART" id="SM00360">
    <property type="entry name" value="RRM"/>
    <property type="match status" value="1"/>
</dbReference>
<feature type="compositionally biased region" description="Acidic residues" evidence="9">
    <location>
        <begin position="1011"/>
        <end position="1034"/>
    </location>
</feature>
<feature type="region of interest" description="Disordered" evidence="9">
    <location>
        <begin position="924"/>
        <end position="967"/>
    </location>
</feature>
<feature type="region of interest" description="Disordered" evidence="9">
    <location>
        <begin position="1001"/>
        <end position="1034"/>
    </location>
</feature>
<evidence type="ECO:0000256" key="8">
    <source>
        <dbReference type="PROSITE-ProRule" id="PRU00176"/>
    </source>
</evidence>
<dbReference type="Gene3D" id="3.30.70.330">
    <property type="match status" value="1"/>
</dbReference>
<organism evidence="11 12">
    <name type="scientific">Scleropages formosus</name>
    <name type="common">Asian bonytongue</name>
    <name type="synonym">Osteoglossum formosum</name>
    <dbReference type="NCBI Taxonomy" id="113540"/>
    <lineage>
        <taxon>Eukaryota</taxon>
        <taxon>Metazoa</taxon>
        <taxon>Chordata</taxon>
        <taxon>Craniata</taxon>
        <taxon>Vertebrata</taxon>
        <taxon>Euteleostomi</taxon>
        <taxon>Actinopterygii</taxon>
        <taxon>Neopterygii</taxon>
        <taxon>Teleostei</taxon>
        <taxon>Osteoglossocephala</taxon>
        <taxon>Osteoglossomorpha</taxon>
        <taxon>Osteoglossiformes</taxon>
        <taxon>Osteoglossidae</taxon>
        <taxon>Scleropages</taxon>
    </lineage>
</organism>
<protein>
    <recommendedName>
        <fullName evidence="7">Nucleolar protein 8</fullName>
    </recommendedName>
</protein>
<evidence type="ECO:0000313" key="12">
    <source>
        <dbReference type="Proteomes" id="UP000034805"/>
    </source>
</evidence>
<dbReference type="InterPro" id="IPR012677">
    <property type="entry name" value="Nucleotide-bd_a/b_plait_sf"/>
</dbReference>
<feature type="region of interest" description="Disordered" evidence="9">
    <location>
        <begin position="176"/>
        <end position="202"/>
    </location>
</feature>
<dbReference type="InterPro" id="IPR034138">
    <property type="entry name" value="NOP8_RRM"/>
</dbReference>
<gene>
    <name evidence="11" type="ORF">Z043_114745</name>
</gene>
<feature type="compositionally biased region" description="Acidic residues" evidence="9">
    <location>
        <begin position="341"/>
        <end position="351"/>
    </location>
</feature>
<feature type="compositionally biased region" description="Acidic residues" evidence="9">
    <location>
        <begin position="447"/>
        <end position="457"/>
    </location>
</feature>
<keyword evidence="3 8" id="KW-0694">RNA-binding</keyword>
<feature type="compositionally biased region" description="Basic residues" evidence="9">
    <location>
        <begin position="506"/>
        <end position="516"/>
    </location>
</feature>
<accession>A0A0P7WSP5</accession>
<feature type="compositionally biased region" description="Low complexity" evidence="9">
    <location>
        <begin position="485"/>
        <end position="495"/>
    </location>
</feature>
<feature type="compositionally biased region" description="Acidic residues" evidence="9">
    <location>
        <begin position="409"/>
        <end position="419"/>
    </location>
</feature>
<dbReference type="InterPro" id="IPR035979">
    <property type="entry name" value="RBD_domain_sf"/>
</dbReference>
<dbReference type="Proteomes" id="UP000034805">
    <property type="component" value="Unassembled WGS sequence"/>
</dbReference>
<evidence type="ECO:0000313" key="11">
    <source>
        <dbReference type="EMBL" id="KPP66723.1"/>
    </source>
</evidence>
<comment type="function">
    <text evidence="5">Plays an essential role in the survival of diffuse-type gastric cancer cells. Acts as a nucleolar anchoring protein for DDX47. May be involved in regulation of gene expression at the post-transcriptional level or in ribosome biogenesis in cancer cells.</text>
</comment>
<dbReference type="Pfam" id="PF00076">
    <property type="entry name" value="RRM_1"/>
    <property type="match status" value="1"/>
</dbReference>
<dbReference type="AlphaFoldDB" id="A0A0P7WSP5"/>
<dbReference type="GO" id="GO:1902570">
    <property type="term" value="P:protein localization to nucleolus"/>
    <property type="evidence" value="ECO:0007669"/>
    <property type="project" value="TreeGrafter"/>
</dbReference>
<proteinExistence type="predicted"/>
<feature type="compositionally biased region" description="Basic and acidic residues" evidence="9">
    <location>
        <begin position="331"/>
        <end position="340"/>
    </location>
</feature>
<evidence type="ECO:0000256" key="6">
    <source>
        <dbReference type="ARBA" id="ARBA00065066"/>
    </source>
</evidence>
<evidence type="ECO:0000256" key="4">
    <source>
        <dbReference type="ARBA" id="ARBA00023242"/>
    </source>
</evidence>
<feature type="region of interest" description="Disordered" evidence="9">
    <location>
        <begin position="440"/>
        <end position="673"/>
    </location>
</feature>
<dbReference type="CDD" id="cd12226">
    <property type="entry name" value="RRM_NOL8"/>
    <property type="match status" value="1"/>
</dbReference>
<feature type="region of interest" description="Disordered" evidence="9">
    <location>
        <begin position="714"/>
        <end position="750"/>
    </location>
</feature>
<keyword evidence="4" id="KW-0539">Nucleus</keyword>
<reference evidence="11 12" key="1">
    <citation type="submission" date="2015-08" db="EMBL/GenBank/DDBJ databases">
        <title>The genome of the Asian arowana (Scleropages formosus).</title>
        <authorList>
            <person name="Tan M.H."/>
            <person name="Gan H.M."/>
            <person name="Croft L.J."/>
            <person name="Austin C.M."/>
        </authorList>
    </citation>
    <scope>NUCLEOTIDE SEQUENCE [LARGE SCALE GENOMIC DNA]</scope>
    <source>
        <strain evidence="11">Aro1</strain>
    </source>
</reference>
<dbReference type="PANTHER" id="PTHR48029">
    <property type="entry name" value="NUCLEOLAR PROTEIN 8"/>
    <property type="match status" value="1"/>
</dbReference>
<dbReference type="GO" id="GO:0003723">
    <property type="term" value="F:RNA binding"/>
    <property type="evidence" value="ECO:0007669"/>
    <property type="project" value="UniProtKB-UniRule"/>
</dbReference>
<dbReference type="GO" id="GO:0005730">
    <property type="term" value="C:nucleolus"/>
    <property type="evidence" value="ECO:0007669"/>
    <property type="project" value="UniProtKB-SubCell"/>
</dbReference>
<evidence type="ECO:0000256" key="1">
    <source>
        <dbReference type="ARBA" id="ARBA00004604"/>
    </source>
</evidence>
<dbReference type="PANTHER" id="PTHR48029:SF1">
    <property type="entry name" value="NUCLEOLAR PROTEIN 8"/>
    <property type="match status" value="1"/>
</dbReference>